<dbReference type="SUPFAM" id="SSF48008">
    <property type="entry name" value="GntR ligand-binding domain-like"/>
    <property type="match status" value="1"/>
</dbReference>
<evidence type="ECO:0000259" key="4">
    <source>
        <dbReference type="PROSITE" id="PS50949"/>
    </source>
</evidence>
<evidence type="ECO:0000313" key="6">
    <source>
        <dbReference type="Proteomes" id="UP000321820"/>
    </source>
</evidence>
<evidence type="ECO:0000256" key="2">
    <source>
        <dbReference type="ARBA" id="ARBA00023125"/>
    </source>
</evidence>
<dbReference type="Gene3D" id="1.10.10.10">
    <property type="entry name" value="Winged helix-like DNA-binding domain superfamily/Winged helix DNA-binding domain"/>
    <property type="match status" value="1"/>
</dbReference>
<evidence type="ECO:0000313" key="5">
    <source>
        <dbReference type="EMBL" id="QEE30299.1"/>
    </source>
</evidence>
<dbReference type="Gene3D" id="1.20.120.530">
    <property type="entry name" value="GntR ligand-binding domain-like"/>
    <property type="match status" value="1"/>
</dbReference>
<dbReference type="OrthoDB" id="123088at2"/>
<accession>A0A5B9EEV3</accession>
<protein>
    <submittedName>
        <fullName evidence="5">GntR family transcriptional regulator</fullName>
    </submittedName>
</protein>
<dbReference type="PANTHER" id="PTHR43537">
    <property type="entry name" value="TRANSCRIPTIONAL REGULATOR, GNTR FAMILY"/>
    <property type="match status" value="1"/>
</dbReference>
<dbReference type="PROSITE" id="PS50949">
    <property type="entry name" value="HTH_GNTR"/>
    <property type="match status" value="1"/>
</dbReference>
<organism evidence="5 6">
    <name type="scientific">Terriglobus albidus</name>
    <dbReference type="NCBI Taxonomy" id="1592106"/>
    <lineage>
        <taxon>Bacteria</taxon>
        <taxon>Pseudomonadati</taxon>
        <taxon>Acidobacteriota</taxon>
        <taxon>Terriglobia</taxon>
        <taxon>Terriglobales</taxon>
        <taxon>Acidobacteriaceae</taxon>
        <taxon>Terriglobus</taxon>
    </lineage>
</organism>
<dbReference type="GO" id="GO:0003677">
    <property type="term" value="F:DNA binding"/>
    <property type="evidence" value="ECO:0007669"/>
    <property type="project" value="UniProtKB-KW"/>
</dbReference>
<dbReference type="GO" id="GO:0003700">
    <property type="term" value="F:DNA-binding transcription factor activity"/>
    <property type="evidence" value="ECO:0007669"/>
    <property type="project" value="InterPro"/>
</dbReference>
<dbReference type="Proteomes" id="UP000321820">
    <property type="component" value="Chromosome"/>
</dbReference>
<dbReference type="PANTHER" id="PTHR43537:SF24">
    <property type="entry name" value="GLUCONATE OPERON TRANSCRIPTIONAL REPRESSOR"/>
    <property type="match status" value="1"/>
</dbReference>
<dbReference type="InterPro" id="IPR036388">
    <property type="entry name" value="WH-like_DNA-bd_sf"/>
</dbReference>
<dbReference type="InterPro" id="IPR011711">
    <property type="entry name" value="GntR_C"/>
</dbReference>
<dbReference type="InterPro" id="IPR036390">
    <property type="entry name" value="WH_DNA-bd_sf"/>
</dbReference>
<keyword evidence="3" id="KW-0804">Transcription</keyword>
<dbReference type="KEGG" id="talb:FTW19_21340"/>
<evidence type="ECO:0000256" key="3">
    <source>
        <dbReference type="ARBA" id="ARBA00023163"/>
    </source>
</evidence>
<keyword evidence="1" id="KW-0805">Transcription regulation</keyword>
<sequence>MELAGMSGASNCGSASSSIIAVPTKELNPIRTLSKSRGVFEELRQAICSGDLAPGTPLREAHIAKQLNVSQVPVREALLQLEHLGLVVRVQDRGTTVTKLTRREIQQMMEVRRHLEVMAFHLAAEHLTDDVVLELKRHLRRMQEMVADGDHFAVAEEDFAFHRTVWRASGNEVLEQTLERLCVAMYAFVSLKRAAAGETLKSAVKSHRKLLEDLLSRDEKRITAAVNEHISSTTIPDTVAD</sequence>
<gene>
    <name evidence="5" type="ORF">FTW19_21340</name>
</gene>
<dbReference type="Pfam" id="PF00392">
    <property type="entry name" value="GntR"/>
    <property type="match status" value="1"/>
</dbReference>
<dbReference type="SMART" id="SM00895">
    <property type="entry name" value="FCD"/>
    <property type="match status" value="1"/>
</dbReference>
<dbReference type="SUPFAM" id="SSF46785">
    <property type="entry name" value="Winged helix' DNA-binding domain"/>
    <property type="match status" value="1"/>
</dbReference>
<reference evidence="5 6" key="1">
    <citation type="submission" date="2019-08" db="EMBL/GenBank/DDBJ databases">
        <title>Complete genome sequence of Terriglobus albidus strain ORNL.</title>
        <authorList>
            <person name="Podar M."/>
        </authorList>
    </citation>
    <scope>NUCLEOTIDE SEQUENCE [LARGE SCALE GENOMIC DNA]</scope>
    <source>
        <strain evidence="5 6">ORNL</strain>
    </source>
</reference>
<feature type="domain" description="HTH gntR-type" evidence="4">
    <location>
        <begin position="33"/>
        <end position="100"/>
    </location>
</feature>
<dbReference type="CDD" id="cd07377">
    <property type="entry name" value="WHTH_GntR"/>
    <property type="match status" value="1"/>
</dbReference>
<evidence type="ECO:0000256" key="1">
    <source>
        <dbReference type="ARBA" id="ARBA00023015"/>
    </source>
</evidence>
<name>A0A5B9EEV3_9BACT</name>
<dbReference type="SMART" id="SM00345">
    <property type="entry name" value="HTH_GNTR"/>
    <property type="match status" value="1"/>
</dbReference>
<dbReference type="InterPro" id="IPR008920">
    <property type="entry name" value="TF_FadR/GntR_C"/>
</dbReference>
<keyword evidence="6" id="KW-1185">Reference proteome</keyword>
<dbReference type="AlphaFoldDB" id="A0A5B9EEV3"/>
<keyword evidence="2" id="KW-0238">DNA-binding</keyword>
<dbReference type="InterPro" id="IPR000524">
    <property type="entry name" value="Tscrpt_reg_HTH_GntR"/>
</dbReference>
<dbReference type="Pfam" id="PF07729">
    <property type="entry name" value="FCD"/>
    <property type="match status" value="1"/>
</dbReference>
<proteinExistence type="predicted"/>
<dbReference type="EMBL" id="CP042806">
    <property type="protein sequence ID" value="QEE30299.1"/>
    <property type="molecule type" value="Genomic_DNA"/>
</dbReference>